<reference evidence="1 2" key="1">
    <citation type="submission" date="2017-06" db="EMBL/GenBank/DDBJ databases">
        <authorList>
            <person name="Kim H.J."/>
            <person name="Triplett B.A."/>
        </authorList>
    </citation>
    <scope>NUCLEOTIDE SEQUENCE [LARGE SCALE GENOMIC DNA]</scope>
    <source>
        <strain evidence="1 2">DSM 25597</strain>
    </source>
</reference>
<sequence length="151" mass="17912">MKLKKTTLLQFLLVITSIFFLYSCDSPDTFVYLGNQMPKKYVKEVKALNLLENNEEIKYFYSDGLLDIKEGLYFVTDRKLVVYCKDWEEPKTIVPFNEIIHLDVEYDDSFLEDSYITVYTKDSIEIGFPVSSERKRDKAFFNYLMQKSQLD</sequence>
<dbReference type="Proteomes" id="UP000198379">
    <property type="component" value="Unassembled WGS sequence"/>
</dbReference>
<dbReference type="PROSITE" id="PS51257">
    <property type="entry name" value="PROKAR_LIPOPROTEIN"/>
    <property type="match status" value="1"/>
</dbReference>
<accession>A0A239BEG5</accession>
<protein>
    <recommendedName>
        <fullName evidence="3">PH domain-containing protein</fullName>
    </recommendedName>
</protein>
<dbReference type="EMBL" id="FZNY01000006">
    <property type="protein sequence ID" value="SNS06196.1"/>
    <property type="molecule type" value="Genomic_DNA"/>
</dbReference>
<dbReference type="RefSeq" id="WP_089372731.1">
    <property type="nucleotide sequence ID" value="NZ_BMEP01000005.1"/>
</dbReference>
<evidence type="ECO:0000313" key="1">
    <source>
        <dbReference type="EMBL" id="SNS06196.1"/>
    </source>
</evidence>
<evidence type="ECO:0000313" key="2">
    <source>
        <dbReference type="Proteomes" id="UP000198379"/>
    </source>
</evidence>
<dbReference type="AlphaFoldDB" id="A0A239BEG5"/>
<evidence type="ECO:0008006" key="3">
    <source>
        <dbReference type="Google" id="ProtNLM"/>
    </source>
</evidence>
<dbReference type="OrthoDB" id="1494301at2"/>
<name>A0A239BEG5_9FLAO</name>
<gene>
    <name evidence="1" type="ORF">SAMN06265376_106110</name>
</gene>
<organism evidence="1 2">
    <name type="scientific">Dokdonia pacifica</name>
    <dbReference type="NCBI Taxonomy" id="1627892"/>
    <lineage>
        <taxon>Bacteria</taxon>
        <taxon>Pseudomonadati</taxon>
        <taxon>Bacteroidota</taxon>
        <taxon>Flavobacteriia</taxon>
        <taxon>Flavobacteriales</taxon>
        <taxon>Flavobacteriaceae</taxon>
        <taxon>Dokdonia</taxon>
    </lineage>
</organism>
<keyword evidence="2" id="KW-1185">Reference proteome</keyword>
<proteinExistence type="predicted"/>